<dbReference type="STRING" id="155417.A0A4Q4SRK2"/>
<dbReference type="InterPro" id="IPR044066">
    <property type="entry name" value="TRIAD_supradom"/>
</dbReference>
<evidence type="ECO:0000256" key="6">
    <source>
        <dbReference type="ARBA" id="ARBA00022771"/>
    </source>
</evidence>
<keyword evidence="8" id="KW-0862">Zinc</keyword>
<keyword evidence="4" id="KW-0479">Metal-binding</keyword>
<organism evidence="11 12">
    <name type="scientific">Monosporascus ibericus</name>
    <dbReference type="NCBI Taxonomy" id="155417"/>
    <lineage>
        <taxon>Eukaryota</taxon>
        <taxon>Fungi</taxon>
        <taxon>Dikarya</taxon>
        <taxon>Ascomycota</taxon>
        <taxon>Pezizomycotina</taxon>
        <taxon>Sordariomycetes</taxon>
        <taxon>Xylariomycetidae</taxon>
        <taxon>Xylariales</taxon>
        <taxon>Xylariales incertae sedis</taxon>
        <taxon>Monosporascus</taxon>
    </lineage>
</organism>
<dbReference type="GO" id="GO:0016567">
    <property type="term" value="P:protein ubiquitination"/>
    <property type="evidence" value="ECO:0007669"/>
    <property type="project" value="InterPro"/>
</dbReference>
<dbReference type="Gene3D" id="1.20.120.1750">
    <property type="match status" value="1"/>
</dbReference>
<feature type="region of interest" description="Disordered" evidence="9">
    <location>
        <begin position="399"/>
        <end position="422"/>
    </location>
</feature>
<reference evidence="11 12" key="1">
    <citation type="submission" date="2018-06" db="EMBL/GenBank/DDBJ databases">
        <title>Complete Genomes of Monosporascus.</title>
        <authorList>
            <person name="Robinson A.J."/>
            <person name="Natvig D.O."/>
        </authorList>
    </citation>
    <scope>NUCLEOTIDE SEQUENCE [LARGE SCALE GENOMIC DNA]</scope>
    <source>
        <strain evidence="11 12">CBS 110550</strain>
    </source>
</reference>
<accession>A0A4Q4SRK2</accession>
<keyword evidence="3" id="KW-0808">Transferase</keyword>
<feature type="compositionally biased region" description="Low complexity" evidence="9">
    <location>
        <begin position="166"/>
        <end position="175"/>
    </location>
</feature>
<evidence type="ECO:0000256" key="7">
    <source>
        <dbReference type="ARBA" id="ARBA00022786"/>
    </source>
</evidence>
<evidence type="ECO:0000256" key="4">
    <source>
        <dbReference type="ARBA" id="ARBA00022723"/>
    </source>
</evidence>
<dbReference type="GO" id="GO:0061630">
    <property type="term" value="F:ubiquitin protein ligase activity"/>
    <property type="evidence" value="ECO:0007669"/>
    <property type="project" value="UniProtKB-EC"/>
</dbReference>
<dbReference type="InterPro" id="IPR031127">
    <property type="entry name" value="E3_UB_ligase_RBR"/>
</dbReference>
<dbReference type="GO" id="GO:0008270">
    <property type="term" value="F:zinc ion binding"/>
    <property type="evidence" value="ECO:0007669"/>
    <property type="project" value="UniProtKB-KW"/>
</dbReference>
<evidence type="ECO:0000256" key="2">
    <source>
        <dbReference type="ARBA" id="ARBA00012251"/>
    </source>
</evidence>
<gene>
    <name evidence="11" type="ORF">DL764_011042</name>
</gene>
<evidence type="ECO:0000259" key="10">
    <source>
        <dbReference type="PROSITE" id="PS51873"/>
    </source>
</evidence>
<protein>
    <recommendedName>
        <fullName evidence="2">RBR-type E3 ubiquitin transferase</fullName>
        <ecNumber evidence="2">2.3.2.31</ecNumber>
    </recommendedName>
</protein>
<keyword evidence="5" id="KW-0677">Repeat</keyword>
<dbReference type="PROSITE" id="PS51873">
    <property type="entry name" value="TRIAD"/>
    <property type="match status" value="1"/>
</dbReference>
<proteinExistence type="predicted"/>
<dbReference type="EC" id="2.3.2.31" evidence="2"/>
<dbReference type="SUPFAM" id="SSF57850">
    <property type="entry name" value="RING/U-box"/>
    <property type="match status" value="2"/>
</dbReference>
<comment type="caution">
    <text evidence="11">The sequence shown here is derived from an EMBL/GenBank/DDBJ whole genome shotgun (WGS) entry which is preliminary data.</text>
</comment>
<keyword evidence="7" id="KW-0833">Ubl conjugation pathway</keyword>
<comment type="catalytic activity">
    <reaction evidence="1">
        <text>[E2 ubiquitin-conjugating enzyme]-S-ubiquitinyl-L-cysteine + [acceptor protein]-L-lysine = [E2 ubiquitin-conjugating enzyme]-L-cysteine + [acceptor protein]-N(6)-ubiquitinyl-L-lysine.</text>
        <dbReference type="EC" id="2.3.2.31"/>
    </reaction>
</comment>
<keyword evidence="12" id="KW-1185">Reference proteome</keyword>
<feature type="region of interest" description="Disordered" evidence="9">
    <location>
        <begin position="107"/>
        <end position="127"/>
    </location>
</feature>
<evidence type="ECO:0000256" key="8">
    <source>
        <dbReference type="ARBA" id="ARBA00022833"/>
    </source>
</evidence>
<dbReference type="PANTHER" id="PTHR11685">
    <property type="entry name" value="RBR FAMILY RING FINGER AND IBR DOMAIN-CONTAINING"/>
    <property type="match status" value="1"/>
</dbReference>
<evidence type="ECO:0000256" key="9">
    <source>
        <dbReference type="SAM" id="MobiDB-lite"/>
    </source>
</evidence>
<dbReference type="InterPro" id="IPR002867">
    <property type="entry name" value="IBR_dom"/>
</dbReference>
<dbReference type="Proteomes" id="UP000293360">
    <property type="component" value="Unassembled WGS sequence"/>
</dbReference>
<dbReference type="OrthoDB" id="10009520at2759"/>
<sequence length="532" mass="60251">MDAVTTFSQMDHEDIVLIIKLLQEDGQVAMDAAQGKGKRPEGAETDQDLAFKLLLEELQDAETVAMDRRMARSIQQAIRADSDALVQLRDDERQAQNDRDFSIALSNGQVVPADAPPHDSPQALGDEDDFLDKLSCIYVTGIQNEEDADSGSDDEETATTDKKQQPESSAWAASRRPPPQARSRQRQQQKRNCEACGERKHFAELARAPCRHEYCRGCLSRLFEGATVDETLFPPRCCRQPIPLRQNLVFLDADVAQRFRRKAVEFSTPNRTYCHNRSCQAFVPPSRYAPDDGDERGRAVAACCAECGARTCTECKAAAHGGGDCPNDVQLQQVIQLARDQGWQRCQNCWGMVELNMGCNHMTCRCGFQFCYVCGSRWKTCQCEHWDEHRLLERAQQIDARDRDRDREDEDAAAAAAPREEAVLPVEAAAGQQHEEGLDARLERLMRPVEAAAAPREEVVLPVEAAARQQHEARIERLMRHLVANHECEHELWRGRRGPRACEECGDEMPLFIYECRQCHIMACRRCRYHRL</sequence>
<evidence type="ECO:0000256" key="3">
    <source>
        <dbReference type="ARBA" id="ARBA00022679"/>
    </source>
</evidence>
<feature type="compositionally biased region" description="Acidic residues" evidence="9">
    <location>
        <begin position="144"/>
        <end position="158"/>
    </location>
</feature>
<dbReference type="InterPro" id="IPR017907">
    <property type="entry name" value="Znf_RING_CS"/>
</dbReference>
<feature type="region of interest" description="Disordered" evidence="9">
    <location>
        <begin position="144"/>
        <end position="188"/>
    </location>
</feature>
<dbReference type="CDD" id="cd22584">
    <property type="entry name" value="Rcat_RBR_unk"/>
    <property type="match status" value="1"/>
</dbReference>
<evidence type="ECO:0000313" key="11">
    <source>
        <dbReference type="EMBL" id="RYO73876.1"/>
    </source>
</evidence>
<dbReference type="EMBL" id="QJNU01001603">
    <property type="protein sequence ID" value="RYO73876.1"/>
    <property type="molecule type" value="Genomic_DNA"/>
</dbReference>
<evidence type="ECO:0000256" key="1">
    <source>
        <dbReference type="ARBA" id="ARBA00001798"/>
    </source>
</evidence>
<dbReference type="Pfam" id="PF01485">
    <property type="entry name" value="IBR"/>
    <property type="match status" value="2"/>
</dbReference>
<name>A0A4Q4SRK2_9PEZI</name>
<evidence type="ECO:0000256" key="5">
    <source>
        <dbReference type="ARBA" id="ARBA00022737"/>
    </source>
</evidence>
<keyword evidence="6" id="KW-0863">Zinc-finger</keyword>
<feature type="compositionally biased region" description="Low complexity" evidence="9">
    <location>
        <begin position="413"/>
        <end position="422"/>
    </location>
</feature>
<feature type="domain" description="RING-type" evidence="10">
    <location>
        <begin position="189"/>
        <end position="393"/>
    </location>
</feature>
<evidence type="ECO:0000313" key="12">
    <source>
        <dbReference type="Proteomes" id="UP000293360"/>
    </source>
</evidence>
<dbReference type="AlphaFoldDB" id="A0A4Q4SRK2"/>
<dbReference type="PROSITE" id="PS00518">
    <property type="entry name" value="ZF_RING_1"/>
    <property type="match status" value="1"/>
</dbReference>